<protein>
    <submittedName>
        <fullName evidence="3">Uncharacterized protein</fullName>
    </submittedName>
</protein>
<evidence type="ECO:0000313" key="3">
    <source>
        <dbReference type="WBParaSite" id="PSAMB.scaffold43size100268.g1212.t1"/>
    </source>
</evidence>
<proteinExistence type="predicted"/>
<sequence>MTTPCARSVWRGAFWSNRKSPLKSELSRAGVHLFAAVIARLAAAVSGAALVASRIAGRPSNRPAAAMARCCRLLIQLSIPIINLSVFHSRTNCCQAMRQTERRIFLLFSTSDDQ</sequence>
<reference evidence="3" key="1">
    <citation type="submission" date="2022-11" db="UniProtKB">
        <authorList>
            <consortium name="WormBaseParasite"/>
        </authorList>
    </citation>
    <scope>IDENTIFICATION</scope>
</reference>
<keyword evidence="1" id="KW-1133">Transmembrane helix</keyword>
<keyword evidence="1" id="KW-0472">Membrane</keyword>
<dbReference type="Proteomes" id="UP000887566">
    <property type="component" value="Unplaced"/>
</dbReference>
<keyword evidence="2" id="KW-1185">Reference proteome</keyword>
<name>A0A914WK05_9BILA</name>
<accession>A0A914WK05</accession>
<feature type="transmembrane region" description="Helical" evidence="1">
    <location>
        <begin position="29"/>
        <end position="52"/>
    </location>
</feature>
<dbReference type="AlphaFoldDB" id="A0A914WK05"/>
<dbReference type="WBParaSite" id="PSAMB.scaffold43size100268.g1212.t1">
    <property type="protein sequence ID" value="PSAMB.scaffold43size100268.g1212.t1"/>
    <property type="gene ID" value="PSAMB.scaffold43size100268.g1212"/>
</dbReference>
<keyword evidence="1" id="KW-0812">Transmembrane</keyword>
<organism evidence="2 3">
    <name type="scientific">Plectus sambesii</name>
    <dbReference type="NCBI Taxonomy" id="2011161"/>
    <lineage>
        <taxon>Eukaryota</taxon>
        <taxon>Metazoa</taxon>
        <taxon>Ecdysozoa</taxon>
        <taxon>Nematoda</taxon>
        <taxon>Chromadorea</taxon>
        <taxon>Plectida</taxon>
        <taxon>Plectina</taxon>
        <taxon>Plectoidea</taxon>
        <taxon>Plectidae</taxon>
        <taxon>Plectus</taxon>
    </lineage>
</organism>
<evidence type="ECO:0000313" key="2">
    <source>
        <dbReference type="Proteomes" id="UP000887566"/>
    </source>
</evidence>
<evidence type="ECO:0000256" key="1">
    <source>
        <dbReference type="SAM" id="Phobius"/>
    </source>
</evidence>